<evidence type="ECO:0000256" key="6">
    <source>
        <dbReference type="ARBA" id="ARBA00023242"/>
    </source>
</evidence>
<dbReference type="GO" id="GO:0000785">
    <property type="term" value="C:chromatin"/>
    <property type="evidence" value="ECO:0007669"/>
    <property type="project" value="TreeGrafter"/>
</dbReference>
<evidence type="ECO:0000256" key="5">
    <source>
        <dbReference type="ARBA" id="ARBA00023163"/>
    </source>
</evidence>
<dbReference type="InterPro" id="IPR002719">
    <property type="entry name" value="RB_B"/>
</dbReference>
<protein>
    <submittedName>
        <fullName evidence="10">GH12452</fullName>
    </submittedName>
</protein>
<feature type="domain" description="Retinoblastoma-associated protein N-terminal" evidence="8">
    <location>
        <begin position="82"/>
        <end position="221"/>
    </location>
</feature>
<dbReference type="OMA" id="RSCQMSI"/>
<name>B4JJ99_DROGR</name>
<accession>B4JJ99</accession>
<dbReference type="GO" id="GO:0005634">
    <property type="term" value="C:nucleus"/>
    <property type="evidence" value="ECO:0007669"/>
    <property type="project" value="UniProtKB-SubCell"/>
</dbReference>
<evidence type="ECO:0000259" key="9">
    <source>
        <dbReference type="SMART" id="SM01368"/>
    </source>
</evidence>
<dbReference type="PANTHER" id="PTHR13742:SF17">
    <property type="entry name" value="RE32990P-RELATED"/>
    <property type="match status" value="1"/>
</dbReference>
<comment type="similarity">
    <text evidence="2">Belongs to the retinoblastoma protein (RB) family.</text>
</comment>
<dbReference type="CDD" id="cd20548">
    <property type="entry name" value="CYCLIN_RB-like"/>
    <property type="match status" value="1"/>
</dbReference>
<dbReference type="Pfam" id="PF01858">
    <property type="entry name" value="RB_A"/>
    <property type="match status" value="1"/>
</dbReference>
<dbReference type="GO" id="GO:0005667">
    <property type="term" value="C:transcription regulator complex"/>
    <property type="evidence" value="ECO:0007669"/>
    <property type="project" value="TreeGrafter"/>
</dbReference>
<evidence type="ECO:0000256" key="1">
    <source>
        <dbReference type="ARBA" id="ARBA00004123"/>
    </source>
</evidence>
<keyword evidence="6" id="KW-0539">Nucleus</keyword>
<evidence type="ECO:0000259" key="8">
    <source>
        <dbReference type="SMART" id="SM01367"/>
    </source>
</evidence>
<dbReference type="SUPFAM" id="SSF47954">
    <property type="entry name" value="Cyclin-like"/>
    <property type="match status" value="2"/>
</dbReference>
<feature type="domain" description="Retinoblastoma-associated protein A-box" evidence="9">
    <location>
        <begin position="374"/>
        <end position="552"/>
    </location>
</feature>
<evidence type="ECO:0000313" key="10">
    <source>
        <dbReference type="EMBL" id="EDV99651.1"/>
    </source>
</evidence>
<keyword evidence="11" id="KW-1185">Reference proteome</keyword>
<comment type="subcellular location">
    <subcellularLocation>
        <location evidence="1">Nucleus</location>
    </subcellularLocation>
</comment>
<proteinExistence type="inferred from homology"/>
<dbReference type="PhylomeDB" id="B4JJ99"/>
<keyword evidence="3" id="KW-0678">Repressor</keyword>
<dbReference type="OrthoDB" id="844594at2759"/>
<dbReference type="Gene3D" id="1.10.472.140">
    <property type="match status" value="1"/>
</dbReference>
<dbReference type="FunCoup" id="B4JJ99">
    <property type="interactions" value="1940"/>
</dbReference>
<dbReference type="GO" id="GO:0006357">
    <property type="term" value="P:regulation of transcription by RNA polymerase II"/>
    <property type="evidence" value="ECO:0007669"/>
    <property type="project" value="InterPro"/>
</dbReference>
<dbReference type="HOGENOM" id="CLU_008943_1_0_1"/>
<evidence type="ECO:0000256" key="4">
    <source>
        <dbReference type="ARBA" id="ARBA00023015"/>
    </source>
</evidence>
<dbReference type="Pfam" id="PF01857">
    <property type="entry name" value="RB_B"/>
    <property type="match status" value="1"/>
</dbReference>
<dbReference type="SMART" id="SM01367">
    <property type="entry name" value="DUF3452"/>
    <property type="match status" value="1"/>
</dbReference>
<dbReference type="Gene3D" id="1.10.472.10">
    <property type="entry name" value="Cyclin-like"/>
    <property type="match status" value="3"/>
</dbReference>
<evidence type="ECO:0000256" key="7">
    <source>
        <dbReference type="ARBA" id="ARBA00023306"/>
    </source>
</evidence>
<evidence type="ECO:0000256" key="3">
    <source>
        <dbReference type="ARBA" id="ARBA00022491"/>
    </source>
</evidence>
<dbReference type="GO" id="GO:2000134">
    <property type="term" value="P:negative regulation of G1/S transition of mitotic cell cycle"/>
    <property type="evidence" value="ECO:0007669"/>
    <property type="project" value="TreeGrafter"/>
</dbReference>
<dbReference type="GO" id="GO:0000977">
    <property type="term" value="F:RNA polymerase II transcription regulatory region sequence-specific DNA binding"/>
    <property type="evidence" value="ECO:0007669"/>
    <property type="project" value="TreeGrafter"/>
</dbReference>
<gene>
    <name evidence="10" type="primary">Dgri\GH12452</name>
    <name evidence="10" type="ORF">Dgri_GH12452</name>
</gene>
<dbReference type="Pfam" id="PF11934">
    <property type="entry name" value="DUF3452"/>
    <property type="match status" value="1"/>
</dbReference>
<dbReference type="PANTHER" id="PTHR13742">
    <property type="entry name" value="RETINOBLASTOMA-ASSOCIATED PROTEIN RB -RELATED"/>
    <property type="match status" value="1"/>
</dbReference>
<evidence type="ECO:0000256" key="2">
    <source>
        <dbReference type="ARBA" id="ARBA00009475"/>
    </source>
</evidence>
<dbReference type="KEGG" id="dgr:6565507"/>
<dbReference type="InterPro" id="IPR028309">
    <property type="entry name" value="RB_fam"/>
</dbReference>
<reference evidence="10 11" key="1">
    <citation type="journal article" date="2007" name="Nature">
        <title>Evolution of genes and genomes on the Drosophila phylogeny.</title>
        <authorList>
            <consortium name="Drosophila 12 Genomes Consortium"/>
            <person name="Clark A.G."/>
            <person name="Eisen M.B."/>
            <person name="Smith D.R."/>
            <person name="Bergman C.M."/>
            <person name="Oliver B."/>
            <person name="Markow T.A."/>
            <person name="Kaufman T.C."/>
            <person name="Kellis M."/>
            <person name="Gelbart W."/>
            <person name="Iyer V.N."/>
            <person name="Pollard D.A."/>
            <person name="Sackton T.B."/>
            <person name="Larracuente A.M."/>
            <person name="Singh N.D."/>
            <person name="Abad J.P."/>
            <person name="Abt D.N."/>
            <person name="Adryan B."/>
            <person name="Aguade M."/>
            <person name="Akashi H."/>
            <person name="Anderson W.W."/>
            <person name="Aquadro C.F."/>
            <person name="Ardell D.H."/>
            <person name="Arguello R."/>
            <person name="Artieri C.G."/>
            <person name="Barbash D.A."/>
            <person name="Barker D."/>
            <person name="Barsanti P."/>
            <person name="Batterham P."/>
            <person name="Batzoglou S."/>
            <person name="Begun D."/>
            <person name="Bhutkar A."/>
            <person name="Blanco E."/>
            <person name="Bosak S.A."/>
            <person name="Bradley R.K."/>
            <person name="Brand A.D."/>
            <person name="Brent M.R."/>
            <person name="Brooks A.N."/>
            <person name="Brown R.H."/>
            <person name="Butlin R.K."/>
            <person name="Caggese C."/>
            <person name="Calvi B.R."/>
            <person name="Bernardo de Carvalho A."/>
            <person name="Caspi A."/>
            <person name="Castrezana S."/>
            <person name="Celniker S.E."/>
            <person name="Chang J.L."/>
            <person name="Chapple C."/>
            <person name="Chatterji S."/>
            <person name="Chinwalla A."/>
            <person name="Civetta A."/>
            <person name="Clifton S.W."/>
            <person name="Comeron J.M."/>
            <person name="Costello J.C."/>
            <person name="Coyne J.A."/>
            <person name="Daub J."/>
            <person name="David R.G."/>
            <person name="Delcher A.L."/>
            <person name="Delehaunty K."/>
            <person name="Do C.B."/>
            <person name="Ebling H."/>
            <person name="Edwards K."/>
            <person name="Eickbush T."/>
            <person name="Evans J.D."/>
            <person name="Filipski A."/>
            <person name="Findeiss S."/>
            <person name="Freyhult E."/>
            <person name="Fulton L."/>
            <person name="Fulton R."/>
            <person name="Garcia A.C."/>
            <person name="Gardiner A."/>
            <person name="Garfield D.A."/>
            <person name="Garvin B.E."/>
            <person name="Gibson G."/>
            <person name="Gilbert D."/>
            <person name="Gnerre S."/>
            <person name="Godfrey J."/>
            <person name="Good R."/>
            <person name="Gotea V."/>
            <person name="Gravely B."/>
            <person name="Greenberg A.J."/>
            <person name="Griffiths-Jones S."/>
            <person name="Gross S."/>
            <person name="Guigo R."/>
            <person name="Gustafson E.A."/>
            <person name="Haerty W."/>
            <person name="Hahn M.W."/>
            <person name="Halligan D.L."/>
            <person name="Halpern A.L."/>
            <person name="Halter G.M."/>
            <person name="Han M.V."/>
            <person name="Heger A."/>
            <person name="Hillier L."/>
            <person name="Hinrichs A.S."/>
            <person name="Holmes I."/>
            <person name="Hoskins R.A."/>
            <person name="Hubisz M.J."/>
            <person name="Hultmark D."/>
            <person name="Huntley M.A."/>
            <person name="Jaffe D.B."/>
            <person name="Jagadeeshan S."/>
            <person name="Jeck W.R."/>
            <person name="Johnson J."/>
            <person name="Jones C.D."/>
            <person name="Jordan W.C."/>
            <person name="Karpen G.H."/>
            <person name="Kataoka E."/>
            <person name="Keightley P.D."/>
            <person name="Kheradpour P."/>
            <person name="Kirkness E.F."/>
            <person name="Koerich L.B."/>
            <person name="Kristiansen K."/>
            <person name="Kudrna D."/>
            <person name="Kulathinal R.J."/>
            <person name="Kumar S."/>
            <person name="Kwok R."/>
            <person name="Lander E."/>
            <person name="Langley C.H."/>
            <person name="Lapoint R."/>
            <person name="Lazzaro B.P."/>
            <person name="Lee S.J."/>
            <person name="Levesque L."/>
            <person name="Li R."/>
            <person name="Lin C.F."/>
            <person name="Lin M.F."/>
            <person name="Lindblad-Toh K."/>
            <person name="Llopart A."/>
            <person name="Long M."/>
            <person name="Low L."/>
            <person name="Lozovsky E."/>
            <person name="Lu J."/>
            <person name="Luo M."/>
            <person name="Machado C.A."/>
            <person name="Makalowski W."/>
            <person name="Marzo M."/>
            <person name="Matsuda M."/>
            <person name="Matzkin L."/>
            <person name="McAllister B."/>
            <person name="McBride C.S."/>
            <person name="McKernan B."/>
            <person name="McKernan K."/>
            <person name="Mendez-Lago M."/>
            <person name="Minx P."/>
            <person name="Mollenhauer M.U."/>
            <person name="Montooth K."/>
            <person name="Mount S.M."/>
            <person name="Mu X."/>
            <person name="Myers E."/>
            <person name="Negre B."/>
            <person name="Newfeld S."/>
            <person name="Nielsen R."/>
            <person name="Noor M.A."/>
            <person name="O'Grady P."/>
            <person name="Pachter L."/>
            <person name="Papaceit M."/>
            <person name="Parisi M.J."/>
            <person name="Parisi M."/>
            <person name="Parts L."/>
            <person name="Pedersen J.S."/>
            <person name="Pesole G."/>
            <person name="Phillippy A.M."/>
            <person name="Ponting C.P."/>
            <person name="Pop M."/>
            <person name="Porcelli D."/>
            <person name="Powell J.R."/>
            <person name="Prohaska S."/>
            <person name="Pruitt K."/>
            <person name="Puig M."/>
            <person name="Quesneville H."/>
            <person name="Ram K.R."/>
            <person name="Rand D."/>
            <person name="Rasmussen M.D."/>
            <person name="Reed L.K."/>
            <person name="Reenan R."/>
            <person name="Reily A."/>
            <person name="Remington K.A."/>
            <person name="Rieger T.T."/>
            <person name="Ritchie M.G."/>
            <person name="Robin C."/>
            <person name="Rogers Y.H."/>
            <person name="Rohde C."/>
            <person name="Rozas J."/>
            <person name="Rubenfield M.J."/>
            <person name="Ruiz A."/>
            <person name="Russo S."/>
            <person name="Salzberg S.L."/>
            <person name="Sanchez-Gracia A."/>
            <person name="Saranga D.J."/>
            <person name="Sato H."/>
            <person name="Schaeffer S.W."/>
            <person name="Schatz M.C."/>
            <person name="Schlenke T."/>
            <person name="Schwartz R."/>
            <person name="Segarra C."/>
            <person name="Singh R.S."/>
            <person name="Sirot L."/>
            <person name="Sirota M."/>
            <person name="Sisneros N.B."/>
            <person name="Smith C.D."/>
            <person name="Smith T.F."/>
            <person name="Spieth J."/>
            <person name="Stage D.E."/>
            <person name="Stark A."/>
            <person name="Stephan W."/>
            <person name="Strausberg R.L."/>
            <person name="Strempel S."/>
            <person name="Sturgill D."/>
            <person name="Sutton G."/>
            <person name="Sutton G.G."/>
            <person name="Tao W."/>
            <person name="Teichmann S."/>
            <person name="Tobari Y.N."/>
            <person name="Tomimura Y."/>
            <person name="Tsolas J.M."/>
            <person name="Valente V.L."/>
            <person name="Venter E."/>
            <person name="Venter J.C."/>
            <person name="Vicario S."/>
            <person name="Vieira F.G."/>
            <person name="Vilella A.J."/>
            <person name="Villasante A."/>
            <person name="Walenz B."/>
            <person name="Wang J."/>
            <person name="Wasserman M."/>
            <person name="Watts T."/>
            <person name="Wilson D."/>
            <person name="Wilson R.K."/>
            <person name="Wing R.A."/>
            <person name="Wolfner M.F."/>
            <person name="Wong A."/>
            <person name="Wong G.K."/>
            <person name="Wu C.I."/>
            <person name="Wu G."/>
            <person name="Yamamoto D."/>
            <person name="Yang H.P."/>
            <person name="Yang S.P."/>
            <person name="Yorke J.A."/>
            <person name="Yoshida K."/>
            <person name="Zdobnov E."/>
            <person name="Zhang P."/>
            <person name="Zhang Y."/>
            <person name="Zimin A.V."/>
            <person name="Baldwin J."/>
            <person name="Abdouelleil A."/>
            <person name="Abdulkadir J."/>
            <person name="Abebe A."/>
            <person name="Abera B."/>
            <person name="Abreu J."/>
            <person name="Acer S.C."/>
            <person name="Aftuck L."/>
            <person name="Alexander A."/>
            <person name="An P."/>
            <person name="Anderson E."/>
            <person name="Anderson S."/>
            <person name="Arachi H."/>
            <person name="Azer M."/>
            <person name="Bachantsang P."/>
            <person name="Barry A."/>
            <person name="Bayul T."/>
            <person name="Berlin A."/>
            <person name="Bessette D."/>
            <person name="Bloom T."/>
            <person name="Blye J."/>
            <person name="Boguslavskiy L."/>
            <person name="Bonnet C."/>
            <person name="Boukhgalter B."/>
            <person name="Bourzgui I."/>
            <person name="Brown A."/>
            <person name="Cahill P."/>
            <person name="Channer S."/>
            <person name="Cheshatsang Y."/>
            <person name="Chuda L."/>
            <person name="Citroen M."/>
            <person name="Collymore A."/>
            <person name="Cooke P."/>
            <person name="Costello M."/>
            <person name="D'Aco K."/>
            <person name="Daza R."/>
            <person name="De Haan G."/>
            <person name="DeGray S."/>
            <person name="DeMaso C."/>
            <person name="Dhargay N."/>
            <person name="Dooley K."/>
            <person name="Dooley E."/>
            <person name="Doricent M."/>
            <person name="Dorje P."/>
            <person name="Dorjee K."/>
            <person name="Dupes A."/>
            <person name="Elong R."/>
            <person name="Falk J."/>
            <person name="Farina A."/>
            <person name="Faro S."/>
            <person name="Ferguson D."/>
            <person name="Fisher S."/>
            <person name="Foley C.D."/>
            <person name="Franke A."/>
            <person name="Friedrich D."/>
            <person name="Gadbois L."/>
            <person name="Gearin G."/>
            <person name="Gearin C.R."/>
            <person name="Giannoukos G."/>
            <person name="Goode T."/>
            <person name="Graham J."/>
            <person name="Grandbois E."/>
            <person name="Grewal S."/>
            <person name="Gyaltsen K."/>
            <person name="Hafez N."/>
            <person name="Hagos B."/>
            <person name="Hall J."/>
            <person name="Henson C."/>
            <person name="Hollinger A."/>
            <person name="Honan T."/>
            <person name="Huard M.D."/>
            <person name="Hughes L."/>
            <person name="Hurhula B."/>
            <person name="Husby M.E."/>
            <person name="Kamat A."/>
            <person name="Kanga B."/>
            <person name="Kashin S."/>
            <person name="Khazanovich D."/>
            <person name="Kisner P."/>
            <person name="Lance K."/>
            <person name="Lara M."/>
            <person name="Lee W."/>
            <person name="Lennon N."/>
            <person name="Letendre F."/>
            <person name="LeVine R."/>
            <person name="Lipovsky A."/>
            <person name="Liu X."/>
            <person name="Liu J."/>
            <person name="Liu S."/>
            <person name="Lokyitsang T."/>
            <person name="Lokyitsang Y."/>
            <person name="Lubonja R."/>
            <person name="Lui A."/>
            <person name="MacDonald P."/>
            <person name="Magnisalis V."/>
            <person name="Maru K."/>
            <person name="Matthews C."/>
            <person name="McCusker W."/>
            <person name="McDonough S."/>
            <person name="Mehta T."/>
            <person name="Meldrim J."/>
            <person name="Meneus L."/>
            <person name="Mihai O."/>
            <person name="Mihalev A."/>
            <person name="Mihova T."/>
            <person name="Mittelman R."/>
            <person name="Mlenga V."/>
            <person name="Montmayeur A."/>
            <person name="Mulrain L."/>
            <person name="Navidi A."/>
            <person name="Naylor J."/>
            <person name="Negash T."/>
            <person name="Nguyen T."/>
            <person name="Nguyen N."/>
            <person name="Nicol R."/>
            <person name="Norbu C."/>
            <person name="Norbu N."/>
            <person name="Novod N."/>
            <person name="O'Neill B."/>
            <person name="Osman S."/>
            <person name="Markiewicz E."/>
            <person name="Oyono O.L."/>
            <person name="Patti C."/>
            <person name="Phunkhang P."/>
            <person name="Pierre F."/>
            <person name="Priest M."/>
            <person name="Raghuraman S."/>
            <person name="Rege F."/>
            <person name="Reyes R."/>
            <person name="Rise C."/>
            <person name="Rogov P."/>
            <person name="Ross K."/>
            <person name="Ryan E."/>
            <person name="Settipalli S."/>
            <person name="Shea T."/>
            <person name="Sherpa N."/>
            <person name="Shi L."/>
            <person name="Shih D."/>
            <person name="Sparrow T."/>
            <person name="Spaulding J."/>
            <person name="Stalker J."/>
            <person name="Stange-Thomann N."/>
            <person name="Stavropoulos S."/>
            <person name="Stone C."/>
            <person name="Strader C."/>
            <person name="Tesfaye S."/>
            <person name="Thomson T."/>
            <person name="Thoulutsang Y."/>
            <person name="Thoulutsang D."/>
            <person name="Topham K."/>
            <person name="Topping I."/>
            <person name="Tsamla T."/>
            <person name="Vassiliev H."/>
            <person name="Vo A."/>
            <person name="Wangchuk T."/>
            <person name="Wangdi T."/>
            <person name="Weiand M."/>
            <person name="Wilkinson J."/>
            <person name="Wilson A."/>
            <person name="Yadav S."/>
            <person name="Young G."/>
            <person name="Yu Q."/>
            <person name="Zembek L."/>
            <person name="Zhong D."/>
            <person name="Zimmer A."/>
            <person name="Zwirko Z."/>
            <person name="Jaffe D.B."/>
            <person name="Alvarez P."/>
            <person name="Brockman W."/>
            <person name="Butler J."/>
            <person name="Chin C."/>
            <person name="Gnerre S."/>
            <person name="Grabherr M."/>
            <person name="Kleber M."/>
            <person name="Mauceli E."/>
            <person name="MacCallum I."/>
        </authorList>
    </citation>
    <scope>NUCLEOTIDE SEQUENCE [LARGE SCALE GENOMIC DNA]</scope>
    <source>
        <strain evidence="11">Tucson 15287-2541.00</strain>
    </source>
</reference>
<dbReference type="InterPro" id="IPR002720">
    <property type="entry name" value="RB_A"/>
</dbReference>
<dbReference type="GO" id="GO:0030154">
    <property type="term" value="P:cell differentiation"/>
    <property type="evidence" value="ECO:0007669"/>
    <property type="project" value="TreeGrafter"/>
</dbReference>
<evidence type="ECO:0000313" key="11">
    <source>
        <dbReference type="Proteomes" id="UP000001070"/>
    </source>
</evidence>
<dbReference type="AlphaFoldDB" id="B4JJ99"/>
<dbReference type="Proteomes" id="UP000001070">
    <property type="component" value="Unassembled WGS sequence"/>
</dbReference>
<organism evidence="11">
    <name type="scientific">Drosophila grimshawi</name>
    <name type="common">Hawaiian fruit fly</name>
    <name type="synonym">Idiomyia grimshawi</name>
    <dbReference type="NCBI Taxonomy" id="7222"/>
    <lineage>
        <taxon>Eukaryota</taxon>
        <taxon>Metazoa</taxon>
        <taxon>Ecdysozoa</taxon>
        <taxon>Arthropoda</taxon>
        <taxon>Hexapoda</taxon>
        <taxon>Insecta</taxon>
        <taxon>Pterygota</taxon>
        <taxon>Neoptera</taxon>
        <taxon>Endopterygota</taxon>
        <taxon>Diptera</taxon>
        <taxon>Brachycera</taxon>
        <taxon>Muscomorpha</taxon>
        <taxon>Ephydroidea</taxon>
        <taxon>Drosophilidae</taxon>
        <taxon>Drosophila</taxon>
        <taxon>Hawaiian Drosophila</taxon>
    </lineage>
</organism>
<dbReference type="eggNOG" id="KOG1010">
    <property type="taxonomic scope" value="Eukaryota"/>
</dbReference>
<keyword evidence="5" id="KW-0804">Transcription</keyword>
<dbReference type="InterPro" id="IPR024599">
    <property type="entry name" value="RB_N"/>
</dbReference>
<dbReference type="SMART" id="SM01368">
    <property type="entry name" value="RB_A"/>
    <property type="match status" value="1"/>
</dbReference>
<dbReference type="InterPro" id="IPR036915">
    <property type="entry name" value="Cyclin-like_sf"/>
</dbReference>
<dbReference type="InParanoid" id="B4JJ99"/>
<keyword evidence="4" id="KW-0805">Transcription regulation</keyword>
<dbReference type="STRING" id="7222.B4JJ99"/>
<sequence length="818" mass="95037">MSNDVQEQELGAEVVTSAGVSIDDGIETMRSKFENLCRDLNMDRQTEVDAFRMLNEVLQHYSLEGEIGHWFCCALFAACRQSTTPTVDGQDTVVMGNCVPLNNLLRSCQMSIYEFTPRIKLWCDMANLPQEFIQQMEELERKFFITFTLYKKYRKIFEQVFFCPPNEKKYSKYSTKCSYIKLDDICWRLFLCCKNQKPTTTLDLVTSYNLMMCCIDLIYANVLAEKRTDLINPNFEGLPPNWNSPHFDETQARNHCILKYFCEMTDEAKTMKATVFSNIMHSFFQANTIFGKEETLLGLVANKNFERNLRSLNVSYEQYVLSVGEFDERILAAYQLDAGEHNNLNEQALRPPVTPLTRKQDLPPQSVMSEQKFEPVAHATNNVKKLSATISRITEPTEFVKQAGEEHIAKILKIIEQMGNKFLAKYPMRSEAENRFRLAKSLYFYLMDHILRAEIKNKPQIMRRISLDIFNVTLMTCCTELVLYAYNTELNFPWILECFSINAFEFFKIIEIVVRNGKDCLTRSLVKHLNSIEETCLERLVWQRISPAWDIIGSAANPLPPYMEVCEGRTAGPLQIFLRKIYQLGWARILTLCNELNLGETKAEKIWTIFENSITNKIHLLQDRHLDQIIMCAIYIYIRVTKMLEPKFSKIMHAYRNQPQAVNSVYREVLISVKENGELEYRDIIHFYNYTYVPEMTKFCTNRLNANTDNVNLLLSPHPIERTTVPKKLIPNHSLYVTKMSKNEIQQSPDQLEYIISCSPAKKLEDMNKKVLGNGKRMLSFGDEPGLNAIDTKRLRFDQPPHLSQLQAVLDDRKSERN</sequence>
<dbReference type="EMBL" id="CH916370">
    <property type="protein sequence ID" value="EDV99651.1"/>
    <property type="molecule type" value="Genomic_DNA"/>
</dbReference>
<keyword evidence="7" id="KW-0131">Cell cycle</keyword>